<dbReference type="GO" id="GO:0000045">
    <property type="term" value="P:autophagosome assembly"/>
    <property type="evidence" value="ECO:0007669"/>
    <property type="project" value="TreeGrafter"/>
</dbReference>
<gene>
    <name evidence="9" type="ORF">E6O75_ATG00667</name>
</gene>
<keyword evidence="3" id="KW-0808">Transferase</keyword>
<accession>A0A4Z1PWU0</accession>
<keyword evidence="10" id="KW-1185">Reference proteome</keyword>
<dbReference type="STRING" id="86259.A0A4Z1PWU0"/>
<name>A0A4Z1PWU0_9PEZI</name>
<keyword evidence="5" id="KW-0813">Transport</keyword>
<evidence type="ECO:0000256" key="6">
    <source>
        <dbReference type="ARBA" id="ARBA00023006"/>
    </source>
</evidence>
<proteinExistence type="inferred from homology"/>
<dbReference type="GO" id="GO:0015031">
    <property type="term" value="P:protein transport"/>
    <property type="evidence" value="ECO:0007669"/>
    <property type="project" value="UniProtKB-KW"/>
</dbReference>
<dbReference type="Pfam" id="PF03987">
    <property type="entry name" value="Autophagy_act_C"/>
    <property type="match status" value="1"/>
</dbReference>
<dbReference type="InterPro" id="IPR007135">
    <property type="entry name" value="Atg3/Atg10"/>
</dbReference>
<keyword evidence="6" id="KW-0072">Autophagy</keyword>
<comment type="caution">
    <text evidence="9">The sequence shown here is derived from an EMBL/GenBank/DDBJ whole genome shotgun (WGS) entry which is preliminary data.</text>
</comment>
<sequence length="243" mass="27254">MASLPNYPFLDNHEFRLICQGFAASFEDWDTDPGDWQNVQYRTLENNCFLRIERATTSSEATHTTQLPDSESNEIGGSDGMIEETDEEALPRLDNRVSQQDEYKVQYDIFLSPSYSVPVLYLTVRDSSGRLLTDVETVYLLLVPEVYRRQMRHVGVMGGLSMANHPVTDIPTFFIHPCQTADALREVARGRTVSSGEYLLVWMGIIGGSVGLNAPVSLGIQQTMESNFERVSGVLTKSKTWSS</sequence>
<dbReference type="OrthoDB" id="4089664at2759"/>
<dbReference type="GO" id="GO:0061651">
    <property type="term" value="F:Atg12 conjugating enzyme activity"/>
    <property type="evidence" value="ECO:0007669"/>
    <property type="project" value="TreeGrafter"/>
</dbReference>
<dbReference type="PANTHER" id="PTHR14957">
    <property type="entry name" value="UBIQUITIN-LIKE-CONJUGATING ENZYME ATG10"/>
    <property type="match status" value="1"/>
</dbReference>
<comment type="similarity">
    <text evidence="1">Belongs to the ATG10 family.</text>
</comment>
<organism evidence="9 10">
    <name type="scientific">Venturia nashicola</name>
    <dbReference type="NCBI Taxonomy" id="86259"/>
    <lineage>
        <taxon>Eukaryota</taxon>
        <taxon>Fungi</taxon>
        <taxon>Dikarya</taxon>
        <taxon>Ascomycota</taxon>
        <taxon>Pezizomycotina</taxon>
        <taxon>Dothideomycetes</taxon>
        <taxon>Pleosporomycetidae</taxon>
        <taxon>Venturiales</taxon>
        <taxon>Venturiaceae</taxon>
        <taxon>Venturia</taxon>
    </lineage>
</organism>
<evidence type="ECO:0000256" key="2">
    <source>
        <dbReference type="ARBA" id="ARBA00021099"/>
    </source>
</evidence>
<feature type="region of interest" description="Disordered" evidence="8">
    <location>
        <begin position="59"/>
        <end position="80"/>
    </location>
</feature>
<evidence type="ECO:0000256" key="5">
    <source>
        <dbReference type="ARBA" id="ARBA00022927"/>
    </source>
</evidence>
<dbReference type="AlphaFoldDB" id="A0A4Z1PWU0"/>
<evidence type="ECO:0000256" key="3">
    <source>
        <dbReference type="ARBA" id="ARBA00022679"/>
    </source>
</evidence>
<dbReference type="EMBL" id="SNSC02000001">
    <property type="protein sequence ID" value="TID27900.1"/>
    <property type="molecule type" value="Genomic_DNA"/>
</dbReference>
<dbReference type="GO" id="GO:0005829">
    <property type="term" value="C:cytosol"/>
    <property type="evidence" value="ECO:0007669"/>
    <property type="project" value="TreeGrafter"/>
</dbReference>
<keyword evidence="4" id="KW-0833">Ubl conjugation pathway</keyword>
<evidence type="ECO:0000256" key="4">
    <source>
        <dbReference type="ARBA" id="ARBA00022786"/>
    </source>
</evidence>
<evidence type="ECO:0000256" key="8">
    <source>
        <dbReference type="SAM" id="MobiDB-lite"/>
    </source>
</evidence>
<feature type="compositionally biased region" description="Polar residues" evidence="8">
    <location>
        <begin position="59"/>
        <end position="75"/>
    </location>
</feature>
<keyword evidence="5" id="KW-0653">Protein transport</keyword>
<evidence type="ECO:0000313" key="9">
    <source>
        <dbReference type="EMBL" id="TID27900.1"/>
    </source>
</evidence>
<evidence type="ECO:0000256" key="1">
    <source>
        <dbReference type="ARBA" id="ARBA00005696"/>
    </source>
</evidence>
<dbReference type="GO" id="GO:0000422">
    <property type="term" value="P:autophagy of mitochondrion"/>
    <property type="evidence" value="ECO:0007669"/>
    <property type="project" value="TreeGrafter"/>
</dbReference>
<evidence type="ECO:0000313" key="10">
    <source>
        <dbReference type="Proteomes" id="UP000298493"/>
    </source>
</evidence>
<dbReference type="Proteomes" id="UP000298493">
    <property type="component" value="Unassembled WGS sequence"/>
</dbReference>
<dbReference type="GO" id="GO:0032446">
    <property type="term" value="P:protein modification by small protein conjugation"/>
    <property type="evidence" value="ECO:0007669"/>
    <property type="project" value="TreeGrafter"/>
</dbReference>
<dbReference type="Gene3D" id="3.30.1460.50">
    <property type="match status" value="1"/>
</dbReference>
<protein>
    <recommendedName>
        <fullName evidence="2">Ubiquitin-like-conjugating enzyme ATG10</fullName>
    </recommendedName>
    <alternativeName>
        <fullName evidence="7">Autophagy-related protein 10</fullName>
    </alternativeName>
</protein>
<evidence type="ECO:0000256" key="7">
    <source>
        <dbReference type="ARBA" id="ARBA00029833"/>
    </source>
</evidence>
<reference evidence="9 10" key="1">
    <citation type="submission" date="2019-04" db="EMBL/GenBank/DDBJ databases">
        <title>High contiguity whole genome sequence and gene annotation resource for two Venturia nashicola isolates.</title>
        <authorList>
            <person name="Prokchorchik M."/>
            <person name="Won K."/>
            <person name="Lee Y."/>
            <person name="Choi E.D."/>
            <person name="Segonzac C."/>
            <person name="Sohn K.H."/>
        </authorList>
    </citation>
    <scope>NUCLEOTIDE SEQUENCE [LARGE SCALE GENOMIC DNA]</scope>
    <source>
        <strain evidence="9 10">PRI2</strain>
    </source>
</reference>
<dbReference type="PANTHER" id="PTHR14957:SF1">
    <property type="entry name" value="UBIQUITIN-LIKE-CONJUGATING ENZYME ATG10"/>
    <property type="match status" value="1"/>
</dbReference>